<gene>
    <name evidence="1" type="ORF">HMPREF9151_02585</name>
</gene>
<evidence type="ECO:0000313" key="1">
    <source>
        <dbReference type="EMBL" id="EKX95910.1"/>
    </source>
</evidence>
<dbReference type="Proteomes" id="UP000010433">
    <property type="component" value="Unassembled WGS sequence"/>
</dbReference>
<name>L1MXT1_9BACT</name>
<sequence length="44" mass="5453">MMNNQYKTLITSCLYSHHLLIMDILLMKKEKDIFSFRQHYLFDE</sequence>
<proteinExistence type="predicted"/>
<accession>L1MXT1</accession>
<dbReference type="HOGENOM" id="CLU_3237978_0_0_10"/>
<keyword evidence="2" id="KW-1185">Reference proteome</keyword>
<organism evidence="1 2">
    <name type="scientific">Hoylesella saccharolytica F0055</name>
    <dbReference type="NCBI Taxonomy" id="1127699"/>
    <lineage>
        <taxon>Bacteria</taxon>
        <taxon>Pseudomonadati</taxon>
        <taxon>Bacteroidota</taxon>
        <taxon>Bacteroidia</taxon>
        <taxon>Bacteroidales</taxon>
        <taxon>Prevotellaceae</taxon>
        <taxon>Hoylesella</taxon>
    </lineage>
</organism>
<reference evidence="1 2" key="1">
    <citation type="submission" date="2012-05" db="EMBL/GenBank/DDBJ databases">
        <authorList>
            <person name="Weinstock G."/>
            <person name="Sodergren E."/>
            <person name="Lobos E.A."/>
            <person name="Fulton L."/>
            <person name="Fulton R."/>
            <person name="Courtney L."/>
            <person name="Fronick C."/>
            <person name="O'Laughlin M."/>
            <person name="Godfrey J."/>
            <person name="Wilson R.M."/>
            <person name="Miner T."/>
            <person name="Farmer C."/>
            <person name="Delehaunty K."/>
            <person name="Cordes M."/>
            <person name="Minx P."/>
            <person name="Tomlinson C."/>
            <person name="Chen J."/>
            <person name="Wollam A."/>
            <person name="Pepin K.H."/>
            <person name="Bhonagiri V."/>
            <person name="Zhang X."/>
            <person name="Suruliraj S."/>
            <person name="Warren W."/>
            <person name="Mitreva M."/>
            <person name="Mardis E.R."/>
            <person name="Wilson R.K."/>
        </authorList>
    </citation>
    <scope>NUCLEOTIDE SEQUENCE [LARGE SCALE GENOMIC DNA]</scope>
    <source>
        <strain evidence="1 2">F0055</strain>
    </source>
</reference>
<protein>
    <submittedName>
        <fullName evidence="1">Uncharacterized protein</fullName>
    </submittedName>
</protein>
<dbReference type="EMBL" id="AMEP01000166">
    <property type="protein sequence ID" value="EKX95910.1"/>
    <property type="molecule type" value="Genomic_DNA"/>
</dbReference>
<dbReference type="PATRIC" id="fig|1127699.3.peg.2378"/>
<dbReference type="STRING" id="1127699.HMPREF9151_02585"/>
<evidence type="ECO:0000313" key="2">
    <source>
        <dbReference type="Proteomes" id="UP000010433"/>
    </source>
</evidence>
<dbReference type="AlphaFoldDB" id="L1MXT1"/>
<comment type="caution">
    <text evidence="1">The sequence shown here is derived from an EMBL/GenBank/DDBJ whole genome shotgun (WGS) entry which is preliminary data.</text>
</comment>